<feature type="compositionally biased region" description="Low complexity" evidence="1">
    <location>
        <begin position="106"/>
        <end position="124"/>
    </location>
</feature>
<organism evidence="3 4">
    <name type="scientific">Anthostomella pinea</name>
    <dbReference type="NCBI Taxonomy" id="933095"/>
    <lineage>
        <taxon>Eukaryota</taxon>
        <taxon>Fungi</taxon>
        <taxon>Dikarya</taxon>
        <taxon>Ascomycota</taxon>
        <taxon>Pezizomycotina</taxon>
        <taxon>Sordariomycetes</taxon>
        <taxon>Xylariomycetidae</taxon>
        <taxon>Xylariales</taxon>
        <taxon>Xylariaceae</taxon>
        <taxon>Anthostomella</taxon>
    </lineage>
</organism>
<dbReference type="AlphaFoldDB" id="A0AAI8YD91"/>
<protein>
    <submittedName>
        <fullName evidence="3">Uu.00g104050.m01.CDS01</fullName>
    </submittedName>
</protein>
<dbReference type="Proteomes" id="UP001295740">
    <property type="component" value="Unassembled WGS sequence"/>
</dbReference>
<gene>
    <name evidence="3" type="ORF">KHLLAP_LOCUS3479</name>
</gene>
<feature type="region of interest" description="Disordered" evidence="1">
    <location>
        <begin position="106"/>
        <end position="165"/>
    </location>
</feature>
<evidence type="ECO:0000256" key="2">
    <source>
        <dbReference type="SAM" id="SignalP"/>
    </source>
</evidence>
<keyword evidence="4" id="KW-1185">Reference proteome</keyword>
<evidence type="ECO:0000313" key="3">
    <source>
        <dbReference type="EMBL" id="CAJ2503011.1"/>
    </source>
</evidence>
<evidence type="ECO:0000256" key="1">
    <source>
        <dbReference type="SAM" id="MobiDB-lite"/>
    </source>
</evidence>
<proteinExistence type="predicted"/>
<feature type="chain" id="PRO_5042545942" evidence="2">
    <location>
        <begin position="26"/>
        <end position="194"/>
    </location>
</feature>
<feature type="signal peptide" evidence="2">
    <location>
        <begin position="1"/>
        <end position="25"/>
    </location>
</feature>
<dbReference type="EMBL" id="CAUWAG010000004">
    <property type="protein sequence ID" value="CAJ2503011.1"/>
    <property type="molecule type" value="Genomic_DNA"/>
</dbReference>
<name>A0AAI8YD91_9PEZI</name>
<comment type="caution">
    <text evidence="3">The sequence shown here is derived from an EMBL/GenBank/DDBJ whole genome shotgun (WGS) entry which is preliminary data.</text>
</comment>
<sequence>MKTTILPVAFLAATVAAQSTNACAAQPVVDTCLSTTQALVSLCSATDYACLCEKYTAKLVCVYLIQTRGRDGECFANCPNDPRAPGVATKKDNVCNNVSVNTAATTTAPAPKSISSSGFGSGCSQPAPSNGDAAPATKTGPDDDEASGAADACDGEETGTAHPGASAKTAGAAELMASAVGVLAAVAGAAVVIL</sequence>
<reference evidence="3" key="1">
    <citation type="submission" date="2023-10" db="EMBL/GenBank/DDBJ databases">
        <authorList>
            <person name="Hackl T."/>
        </authorList>
    </citation>
    <scope>NUCLEOTIDE SEQUENCE</scope>
</reference>
<accession>A0AAI8YD91</accession>
<evidence type="ECO:0000313" key="4">
    <source>
        <dbReference type="Proteomes" id="UP001295740"/>
    </source>
</evidence>
<keyword evidence="2" id="KW-0732">Signal</keyword>